<dbReference type="EMBL" id="RJVG01000001">
    <property type="protein sequence ID" value="ROR31779.1"/>
    <property type="molecule type" value="Genomic_DNA"/>
</dbReference>
<name>A0A3N1XYX8_9FIRM</name>
<evidence type="ECO:0000313" key="2">
    <source>
        <dbReference type="Proteomes" id="UP000273083"/>
    </source>
</evidence>
<dbReference type="OrthoDB" id="9948174at2"/>
<dbReference type="Proteomes" id="UP000273083">
    <property type="component" value="Unassembled WGS sequence"/>
</dbReference>
<evidence type="ECO:0000313" key="1">
    <source>
        <dbReference type="EMBL" id="ROR31779.1"/>
    </source>
</evidence>
<keyword evidence="2" id="KW-1185">Reference proteome</keyword>
<accession>A0A3N1XYX8</accession>
<reference evidence="1 2" key="1">
    <citation type="submission" date="2018-11" db="EMBL/GenBank/DDBJ databases">
        <title>Genomic Encyclopedia of Type Strains, Phase IV (KMG-IV): sequencing the most valuable type-strain genomes for metagenomic binning, comparative biology and taxonomic classification.</title>
        <authorList>
            <person name="Goeker M."/>
        </authorList>
    </citation>
    <scope>NUCLEOTIDE SEQUENCE [LARGE SCALE GENOMIC DNA]</scope>
    <source>
        <strain evidence="1 2">DSM 26537</strain>
    </source>
</reference>
<dbReference type="AlphaFoldDB" id="A0A3N1XYX8"/>
<dbReference type="RefSeq" id="WP_148053919.1">
    <property type="nucleotide sequence ID" value="NZ_RJVG01000001.1"/>
</dbReference>
<protein>
    <submittedName>
        <fullName evidence="1">Uncharacterized protein</fullName>
    </submittedName>
</protein>
<organism evidence="1 2">
    <name type="scientific">Mobilisporobacter senegalensis</name>
    <dbReference type="NCBI Taxonomy" id="1329262"/>
    <lineage>
        <taxon>Bacteria</taxon>
        <taxon>Bacillati</taxon>
        <taxon>Bacillota</taxon>
        <taxon>Clostridia</taxon>
        <taxon>Lachnospirales</taxon>
        <taxon>Lachnospiraceae</taxon>
        <taxon>Mobilisporobacter</taxon>
    </lineage>
</organism>
<gene>
    <name evidence="1" type="ORF">EDD66_101397</name>
</gene>
<proteinExistence type="predicted"/>
<comment type="caution">
    <text evidence="1">The sequence shown here is derived from an EMBL/GenBank/DDBJ whole genome shotgun (WGS) entry which is preliminary data.</text>
</comment>
<sequence length="66" mass="7532">MIGVNYDGSVKFEFHSTDDLGVTNFSTHPEISVPVVGWINENGRFIDYYFSINMETGDLSKFCRAY</sequence>